<dbReference type="AlphaFoldDB" id="A0A8D2ISU9"/>
<feature type="compositionally biased region" description="Polar residues" evidence="1">
    <location>
        <begin position="9"/>
        <end position="23"/>
    </location>
</feature>
<sequence>PGCRAAQRGYSQSTLEWPSPSSKCHTHTESLRPQQLLGFLAHTRTPGCRRSLRICGWRPPGSGLLSAHRELRRGDRGGYAAGCPVKGARQPARAAGLAPPGDARWPPTGRHYSPPLSPDPPVSSEQLTRHRHRRSEGAYKQAQEPRLAPRCASASPAAQQSCRPP</sequence>
<feature type="region of interest" description="Disordered" evidence="1">
    <location>
        <begin position="75"/>
        <end position="165"/>
    </location>
</feature>
<reference evidence="2" key="1">
    <citation type="submission" date="2025-08" db="UniProtKB">
        <authorList>
            <consortium name="Ensembl"/>
        </authorList>
    </citation>
    <scope>IDENTIFICATION</scope>
</reference>
<proteinExistence type="predicted"/>
<feature type="compositionally biased region" description="Low complexity" evidence="1">
    <location>
        <begin position="145"/>
        <end position="165"/>
    </location>
</feature>
<dbReference type="GeneTree" id="ENSGT00910000146794"/>
<name>A0A8D2ISU9_UROPR</name>
<accession>A0A8D2ISU9</accession>
<keyword evidence="3" id="KW-1185">Reference proteome</keyword>
<feature type="region of interest" description="Disordered" evidence="1">
    <location>
        <begin position="1"/>
        <end position="28"/>
    </location>
</feature>
<reference evidence="2" key="2">
    <citation type="submission" date="2025-09" db="UniProtKB">
        <authorList>
            <consortium name="Ensembl"/>
        </authorList>
    </citation>
    <scope>IDENTIFICATION</scope>
</reference>
<dbReference type="Ensembl" id="ENSUPAT00010034324.1">
    <property type="protein sequence ID" value="ENSUPAP00010030207.1"/>
    <property type="gene ID" value="ENSUPAG00010023719.1"/>
</dbReference>
<protein>
    <submittedName>
        <fullName evidence="2">Uncharacterized protein</fullName>
    </submittedName>
</protein>
<organism evidence="2 3">
    <name type="scientific">Urocitellus parryii</name>
    <name type="common">Arctic ground squirrel</name>
    <name type="synonym">Spermophilus parryii</name>
    <dbReference type="NCBI Taxonomy" id="9999"/>
    <lineage>
        <taxon>Eukaryota</taxon>
        <taxon>Metazoa</taxon>
        <taxon>Chordata</taxon>
        <taxon>Craniata</taxon>
        <taxon>Vertebrata</taxon>
        <taxon>Euteleostomi</taxon>
        <taxon>Mammalia</taxon>
        <taxon>Eutheria</taxon>
        <taxon>Euarchontoglires</taxon>
        <taxon>Glires</taxon>
        <taxon>Rodentia</taxon>
        <taxon>Sciuromorpha</taxon>
        <taxon>Sciuridae</taxon>
        <taxon>Xerinae</taxon>
        <taxon>Marmotini</taxon>
        <taxon>Urocitellus</taxon>
    </lineage>
</organism>
<evidence type="ECO:0000313" key="3">
    <source>
        <dbReference type="Proteomes" id="UP000694417"/>
    </source>
</evidence>
<dbReference type="Proteomes" id="UP000694417">
    <property type="component" value="Unplaced"/>
</dbReference>
<evidence type="ECO:0000256" key="1">
    <source>
        <dbReference type="SAM" id="MobiDB-lite"/>
    </source>
</evidence>
<evidence type="ECO:0000313" key="2">
    <source>
        <dbReference type="Ensembl" id="ENSUPAP00010030207.1"/>
    </source>
</evidence>